<dbReference type="Pfam" id="PF18765">
    <property type="entry name" value="Polbeta"/>
    <property type="match status" value="1"/>
</dbReference>
<evidence type="ECO:0000313" key="3">
    <source>
        <dbReference type="EMBL" id="MDP5273879.1"/>
    </source>
</evidence>
<sequence length="261" mass="30739">MYEHHKKVIDKLIHHFEKEPKVLALLIGGSVAKGYAKENSDVDFMLVVTEDEFETRKRNHDLYYWSGDFCDYEGGYVDGKFTSLQFLKDVAERGSEPARFAFCNVTVGFSKTEELEPLLQQVTTYPEHEQQQKIESFYTQFEAARWYVNEAEKRNDKYLMMHIVSSLVLFGGRMILAHNKIIYPYHKWFMRKLSEVEDKPKDFMQLADVLLSEPNKENAELFSKCVLEFTKWPEIKEGWPNRFMVESEWNWMDGTAPVADL</sequence>
<dbReference type="RefSeq" id="WP_305991176.1">
    <property type="nucleotide sequence ID" value="NZ_JAVAMP010000002.1"/>
</dbReference>
<name>A0ABT9IWY2_9BACL</name>
<dbReference type="InterPro" id="IPR025117">
    <property type="entry name" value="DUF4037"/>
</dbReference>
<evidence type="ECO:0000313" key="4">
    <source>
        <dbReference type="Proteomes" id="UP001231941"/>
    </source>
</evidence>
<protein>
    <submittedName>
        <fullName evidence="3">Nucleotidyltransferase domain-containing protein</fullName>
    </submittedName>
</protein>
<dbReference type="InterPro" id="IPR041633">
    <property type="entry name" value="Polbeta"/>
</dbReference>
<dbReference type="Pfam" id="PF13228">
    <property type="entry name" value="DUF4037"/>
    <property type="match status" value="1"/>
</dbReference>
<keyword evidence="4" id="KW-1185">Reference proteome</keyword>
<organism evidence="3 4">
    <name type="scientific">Chengkuizengella axinellae</name>
    <dbReference type="NCBI Taxonomy" id="3064388"/>
    <lineage>
        <taxon>Bacteria</taxon>
        <taxon>Bacillati</taxon>
        <taxon>Bacillota</taxon>
        <taxon>Bacilli</taxon>
        <taxon>Bacillales</taxon>
        <taxon>Paenibacillaceae</taxon>
        <taxon>Chengkuizengella</taxon>
    </lineage>
</organism>
<comment type="caution">
    <text evidence="3">The sequence shown here is derived from an EMBL/GenBank/DDBJ whole genome shotgun (WGS) entry which is preliminary data.</text>
</comment>
<dbReference type="Gene3D" id="3.30.460.10">
    <property type="entry name" value="Beta Polymerase, domain 2"/>
    <property type="match status" value="1"/>
</dbReference>
<proteinExistence type="predicted"/>
<dbReference type="Proteomes" id="UP001231941">
    <property type="component" value="Unassembled WGS sequence"/>
</dbReference>
<dbReference type="EMBL" id="JAVAMP010000002">
    <property type="protein sequence ID" value="MDP5273879.1"/>
    <property type="molecule type" value="Genomic_DNA"/>
</dbReference>
<accession>A0ABT9IWY2</accession>
<feature type="domain" description="Polymerase beta nucleotidyltransferase" evidence="2">
    <location>
        <begin position="11"/>
        <end position="54"/>
    </location>
</feature>
<dbReference type="CDD" id="cd05403">
    <property type="entry name" value="NT_KNTase_like"/>
    <property type="match status" value="1"/>
</dbReference>
<reference evidence="3 4" key="1">
    <citation type="submission" date="2023-08" db="EMBL/GenBank/DDBJ databases">
        <authorList>
            <person name="Park J.-S."/>
        </authorList>
    </citation>
    <scope>NUCLEOTIDE SEQUENCE [LARGE SCALE GENOMIC DNA]</scope>
    <source>
        <strain evidence="3 4">2205SS18-9</strain>
    </source>
</reference>
<dbReference type="SUPFAM" id="SSF81301">
    <property type="entry name" value="Nucleotidyltransferase"/>
    <property type="match status" value="1"/>
</dbReference>
<dbReference type="InterPro" id="IPR043519">
    <property type="entry name" value="NT_sf"/>
</dbReference>
<evidence type="ECO:0000259" key="2">
    <source>
        <dbReference type="Pfam" id="PF18765"/>
    </source>
</evidence>
<feature type="domain" description="DUF4037" evidence="1">
    <location>
        <begin position="107"/>
        <end position="189"/>
    </location>
</feature>
<gene>
    <name evidence="3" type="ORF">Q5Y73_07165</name>
</gene>
<evidence type="ECO:0000259" key="1">
    <source>
        <dbReference type="Pfam" id="PF13228"/>
    </source>
</evidence>